<organism evidence="1">
    <name type="scientific">Salix viminalis</name>
    <name type="common">Common osier</name>
    <name type="synonym">Basket willow</name>
    <dbReference type="NCBI Taxonomy" id="40686"/>
    <lineage>
        <taxon>Eukaryota</taxon>
        <taxon>Viridiplantae</taxon>
        <taxon>Streptophyta</taxon>
        <taxon>Embryophyta</taxon>
        <taxon>Tracheophyta</taxon>
        <taxon>Spermatophyta</taxon>
        <taxon>Magnoliopsida</taxon>
        <taxon>eudicotyledons</taxon>
        <taxon>Gunneridae</taxon>
        <taxon>Pentapetalae</taxon>
        <taxon>rosids</taxon>
        <taxon>fabids</taxon>
        <taxon>Malpighiales</taxon>
        <taxon>Salicaceae</taxon>
        <taxon>Saliceae</taxon>
        <taxon>Salix</taxon>
    </lineage>
</organism>
<gene>
    <name evidence="1" type="ORF">SVIM_LOCUS436468</name>
</gene>
<sequence length="110" mass="12253">MEPQLTSLGQFIDHGVKRNLRVRPICISLLTQCDCSISRFYFPLSFLSLSSDLLIQLITSLPVFFFPVGDGQIEEGVSGIELGPARSGREGRDVRELTDRLDLKTAVQAR</sequence>
<evidence type="ECO:0000313" key="1">
    <source>
        <dbReference type="EMBL" id="VFU59284.1"/>
    </source>
</evidence>
<dbReference type="EMBL" id="CAADRP010002029">
    <property type="protein sequence ID" value="VFU59284.1"/>
    <property type="molecule type" value="Genomic_DNA"/>
</dbReference>
<reference evidence="1" key="1">
    <citation type="submission" date="2019-03" db="EMBL/GenBank/DDBJ databases">
        <authorList>
            <person name="Mank J."/>
            <person name="Almeida P."/>
        </authorList>
    </citation>
    <scope>NUCLEOTIDE SEQUENCE</scope>
    <source>
        <strain evidence="1">78183</strain>
    </source>
</reference>
<protein>
    <submittedName>
        <fullName evidence="1">Uncharacterized protein</fullName>
    </submittedName>
</protein>
<accession>A0A6N2MXV6</accession>
<dbReference type="AlphaFoldDB" id="A0A6N2MXV6"/>
<name>A0A6N2MXV6_SALVM</name>
<proteinExistence type="predicted"/>